<proteinExistence type="inferred from homology"/>
<dbReference type="Gene3D" id="3.40.50.720">
    <property type="entry name" value="NAD(P)-binding Rossmann-like Domain"/>
    <property type="match status" value="1"/>
</dbReference>
<protein>
    <submittedName>
        <fullName evidence="4">SDR family oxidoreductase</fullName>
    </submittedName>
</protein>
<keyword evidence="2" id="KW-0560">Oxidoreductase</keyword>
<dbReference type="Pfam" id="PF00106">
    <property type="entry name" value="adh_short"/>
    <property type="match status" value="1"/>
</dbReference>
<dbReference type="PRINTS" id="PR00081">
    <property type="entry name" value="GDHRDH"/>
</dbReference>
<dbReference type="InterPro" id="IPR002347">
    <property type="entry name" value="SDR_fam"/>
</dbReference>
<dbReference type="PANTHER" id="PTHR44196">
    <property type="entry name" value="DEHYDROGENASE/REDUCTASE SDR FAMILY MEMBER 7B"/>
    <property type="match status" value="1"/>
</dbReference>
<dbReference type="RefSeq" id="WP_149819300.1">
    <property type="nucleotide sequence ID" value="NZ_VUOA01000028.1"/>
</dbReference>
<evidence type="ECO:0000313" key="4">
    <source>
        <dbReference type="EMBL" id="KAA2236206.1"/>
    </source>
</evidence>
<name>A0A5B2VBU1_9HYPH</name>
<accession>A0A5B2VBU1</accession>
<keyword evidence="5" id="KW-1185">Reference proteome</keyword>
<dbReference type="PIRSF" id="PIRSF000126">
    <property type="entry name" value="11-beta-HSD1"/>
    <property type="match status" value="1"/>
</dbReference>
<dbReference type="Proteomes" id="UP000323142">
    <property type="component" value="Unassembled WGS sequence"/>
</dbReference>
<evidence type="ECO:0000256" key="1">
    <source>
        <dbReference type="ARBA" id="ARBA00006484"/>
    </source>
</evidence>
<dbReference type="PRINTS" id="PR00080">
    <property type="entry name" value="SDRFAMILY"/>
</dbReference>
<dbReference type="PANTHER" id="PTHR44196:SF2">
    <property type="entry name" value="SHORT-CHAIN DEHYDROGENASE-RELATED"/>
    <property type="match status" value="1"/>
</dbReference>
<dbReference type="EMBL" id="VUOA01000028">
    <property type="protein sequence ID" value="KAA2236206.1"/>
    <property type="molecule type" value="Genomic_DNA"/>
</dbReference>
<organism evidence="4 5">
    <name type="scientific">Salinarimonas soli</name>
    <dbReference type="NCBI Taxonomy" id="1638099"/>
    <lineage>
        <taxon>Bacteria</taxon>
        <taxon>Pseudomonadati</taxon>
        <taxon>Pseudomonadota</taxon>
        <taxon>Alphaproteobacteria</taxon>
        <taxon>Hyphomicrobiales</taxon>
        <taxon>Salinarimonadaceae</taxon>
        <taxon>Salinarimonas</taxon>
    </lineage>
</organism>
<sequence length="258" mass="27461">MPKTRWTLVTGASSGIGAELARVFAARGHHLVLTARRRDKLEMLARELERAHRGRVEVVTADLGDPAGPDTLMREVESRGVELSNLVNNAGFGLRGPFAEQPMDELMGMVSLNITALTRLSRMALPAMIARGEGGILNVASTAAYQAGPNMALYYATKAFVLSLSEALHEEAKPHGVRVTALCPGPTHSEFASRARMEDSRLFRSAAMSARDVAEAGVDGFTAGHAVVLPGASNAIGANLARILPRSLTRKLAGRLQA</sequence>
<comment type="similarity">
    <text evidence="1 3">Belongs to the short-chain dehydrogenases/reductases (SDR) family.</text>
</comment>
<gene>
    <name evidence="4" type="ORF">F0L46_15975</name>
</gene>
<dbReference type="AlphaFoldDB" id="A0A5B2VBU1"/>
<dbReference type="SUPFAM" id="SSF51735">
    <property type="entry name" value="NAD(P)-binding Rossmann-fold domains"/>
    <property type="match status" value="1"/>
</dbReference>
<dbReference type="GO" id="GO:0016491">
    <property type="term" value="F:oxidoreductase activity"/>
    <property type="evidence" value="ECO:0007669"/>
    <property type="project" value="UniProtKB-KW"/>
</dbReference>
<dbReference type="OrthoDB" id="9785826at2"/>
<evidence type="ECO:0000256" key="3">
    <source>
        <dbReference type="RuleBase" id="RU000363"/>
    </source>
</evidence>
<reference evidence="4 5" key="2">
    <citation type="submission" date="2019-09" db="EMBL/GenBank/DDBJ databases">
        <authorList>
            <person name="Jin C."/>
        </authorList>
    </citation>
    <scope>NUCLEOTIDE SEQUENCE [LARGE SCALE GENOMIC DNA]</scope>
    <source>
        <strain evidence="4 5">BN140002</strain>
    </source>
</reference>
<evidence type="ECO:0000313" key="5">
    <source>
        <dbReference type="Proteomes" id="UP000323142"/>
    </source>
</evidence>
<dbReference type="CDD" id="cd05233">
    <property type="entry name" value="SDR_c"/>
    <property type="match status" value="1"/>
</dbReference>
<comment type="caution">
    <text evidence="4">The sequence shown here is derived from an EMBL/GenBank/DDBJ whole genome shotgun (WGS) entry which is preliminary data.</text>
</comment>
<dbReference type="InterPro" id="IPR036291">
    <property type="entry name" value="NAD(P)-bd_dom_sf"/>
</dbReference>
<dbReference type="GO" id="GO:0016020">
    <property type="term" value="C:membrane"/>
    <property type="evidence" value="ECO:0007669"/>
    <property type="project" value="TreeGrafter"/>
</dbReference>
<reference evidence="4 5" key="1">
    <citation type="submission" date="2019-09" db="EMBL/GenBank/DDBJ databases">
        <title>Salinarimonas rosea gen. nov., sp. nov., a new member of the a-2 subgroup of the Proteobacteria.</title>
        <authorList>
            <person name="Liu J."/>
        </authorList>
    </citation>
    <scope>NUCLEOTIDE SEQUENCE [LARGE SCALE GENOMIC DNA]</scope>
    <source>
        <strain evidence="4 5">BN140002</strain>
    </source>
</reference>
<evidence type="ECO:0000256" key="2">
    <source>
        <dbReference type="ARBA" id="ARBA00023002"/>
    </source>
</evidence>